<protein>
    <submittedName>
        <fullName evidence="1">Uncharacterized protein</fullName>
    </submittedName>
</protein>
<dbReference type="Proteomes" id="UP001055879">
    <property type="component" value="Linkage Group LG03"/>
</dbReference>
<keyword evidence="2" id="KW-1185">Reference proteome</keyword>
<name>A0ACB9DI26_ARCLA</name>
<gene>
    <name evidence="1" type="ORF">L6452_08746</name>
</gene>
<comment type="caution">
    <text evidence="1">The sequence shown here is derived from an EMBL/GenBank/DDBJ whole genome shotgun (WGS) entry which is preliminary data.</text>
</comment>
<accession>A0ACB9DI26</accession>
<organism evidence="1 2">
    <name type="scientific">Arctium lappa</name>
    <name type="common">Greater burdock</name>
    <name type="synonym">Lappa major</name>
    <dbReference type="NCBI Taxonomy" id="4217"/>
    <lineage>
        <taxon>Eukaryota</taxon>
        <taxon>Viridiplantae</taxon>
        <taxon>Streptophyta</taxon>
        <taxon>Embryophyta</taxon>
        <taxon>Tracheophyta</taxon>
        <taxon>Spermatophyta</taxon>
        <taxon>Magnoliopsida</taxon>
        <taxon>eudicotyledons</taxon>
        <taxon>Gunneridae</taxon>
        <taxon>Pentapetalae</taxon>
        <taxon>asterids</taxon>
        <taxon>campanulids</taxon>
        <taxon>Asterales</taxon>
        <taxon>Asteraceae</taxon>
        <taxon>Carduoideae</taxon>
        <taxon>Cardueae</taxon>
        <taxon>Arctiinae</taxon>
        <taxon>Arctium</taxon>
    </lineage>
</organism>
<proteinExistence type="predicted"/>
<reference evidence="1 2" key="2">
    <citation type="journal article" date="2022" name="Mol. Ecol. Resour.">
        <title>The genomes of chicory, endive, great burdock and yacon provide insights into Asteraceae paleo-polyploidization history and plant inulin production.</title>
        <authorList>
            <person name="Fan W."/>
            <person name="Wang S."/>
            <person name="Wang H."/>
            <person name="Wang A."/>
            <person name="Jiang F."/>
            <person name="Liu H."/>
            <person name="Zhao H."/>
            <person name="Xu D."/>
            <person name="Zhang Y."/>
        </authorList>
    </citation>
    <scope>NUCLEOTIDE SEQUENCE [LARGE SCALE GENOMIC DNA]</scope>
    <source>
        <strain evidence="2">cv. Niubang</strain>
    </source>
</reference>
<reference evidence="2" key="1">
    <citation type="journal article" date="2022" name="Mol. Ecol. Resour.">
        <title>The genomes of chicory, endive, great burdock and yacon provide insights into Asteraceae palaeo-polyploidization history and plant inulin production.</title>
        <authorList>
            <person name="Fan W."/>
            <person name="Wang S."/>
            <person name="Wang H."/>
            <person name="Wang A."/>
            <person name="Jiang F."/>
            <person name="Liu H."/>
            <person name="Zhao H."/>
            <person name="Xu D."/>
            <person name="Zhang Y."/>
        </authorList>
    </citation>
    <scope>NUCLEOTIDE SEQUENCE [LARGE SCALE GENOMIC DNA]</scope>
    <source>
        <strain evidence="2">cv. Niubang</strain>
    </source>
</reference>
<dbReference type="EMBL" id="CM042049">
    <property type="protein sequence ID" value="KAI3746318.1"/>
    <property type="molecule type" value="Genomic_DNA"/>
</dbReference>
<evidence type="ECO:0000313" key="1">
    <source>
        <dbReference type="EMBL" id="KAI3746318.1"/>
    </source>
</evidence>
<evidence type="ECO:0000313" key="2">
    <source>
        <dbReference type="Proteomes" id="UP001055879"/>
    </source>
</evidence>
<sequence length="274" mass="30650">MLKILWSVPVSMGTDKSVLDPEPYVENPILFYVRRVNLPAIRTRRHSGASGPGPNPQPYPRVGRAGFRGTRLKYCGGGGTKRAFALARKNERNPDSVGIFYKGWSTDGWKAKSEADKKNRATLVDGNVSNTLAALKKKLARELTSVEVFKETHCKKIISEDGTTSYGEFVYPKAAITLVFSHLQGAAEDLSSLRQPMISSLLRYIVISCIDVDLIWRSDKVSFVYYTILRKGLYHPLCRSTLQAKTPQDKRYILYLAEDPCPSFAQQVSHAFNA</sequence>